<dbReference type="GO" id="GO:0016052">
    <property type="term" value="P:carbohydrate catabolic process"/>
    <property type="evidence" value="ECO:0007669"/>
    <property type="project" value="InterPro"/>
</dbReference>
<comment type="similarity">
    <text evidence="5">Belongs to the glycosyl hydrolase.</text>
</comment>
<evidence type="ECO:0000256" key="4">
    <source>
        <dbReference type="ARBA" id="ARBA00023295"/>
    </source>
</evidence>
<dbReference type="PRINTS" id="PR00743">
    <property type="entry name" value="GLHYDRLASE36"/>
</dbReference>
<dbReference type="Gene3D" id="2.70.98.60">
    <property type="entry name" value="alpha-galactosidase from lactobacil brevis"/>
    <property type="match status" value="1"/>
</dbReference>
<protein>
    <recommendedName>
        <fullName evidence="2 5">Alpha-galactosidase</fullName>
        <ecNumber evidence="2 5">3.2.1.22</ecNumber>
    </recommendedName>
</protein>
<dbReference type="Pfam" id="PF02065">
    <property type="entry name" value="Melibiase"/>
    <property type="match status" value="1"/>
</dbReference>
<dbReference type="InterPro" id="IPR031704">
    <property type="entry name" value="Glyco_hydro_36_N"/>
</dbReference>
<keyword evidence="10" id="KW-1185">Reference proteome</keyword>
<dbReference type="Gene3D" id="3.20.20.70">
    <property type="entry name" value="Aldolase class I"/>
    <property type="match status" value="1"/>
</dbReference>
<dbReference type="RefSeq" id="WP_043968223.1">
    <property type="nucleotide sequence ID" value="NZ_JBIAOP010000019.1"/>
</dbReference>
<dbReference type="Gene3D" id="2.60.40.1180">
    <property type="entry name" value="Golgi alpha-mannosidase II"/>
    <property type="match status" value="1"/>
</dbReference>
<dbReference type="PANTHER" id="PTHR43053:SF3">
    <property type="entry name" value="ALPHA-GALACTOSIDASE C-RELATED"/>
    <property type="match status" value="1"/>
</dbReference>
<dbReference type="AlphaFoldDB" id="A0A0D0UR82"/>
<gene>
    <name evidence="9" type="ORF">TK50_27170</name>
</gene>
<dbReference type="InterPro" id="IPR050985">
    <property type="entry name" value="Alpha-glycosidase_related"/>
</dbReference>
<name>A0A0D0UR82_9ACTN</name>
<keyword evidence="4 5" id="KW-0326">Glycosidase</keyword>
<dbReference type="PATRIC" id="fig|47853.6.peg.5694"/>
<evidence type="ECO:0000256" key="1">
    <source>
        <dbReference type="ARBA" id="ARBA00001255"/>
    </source>
</evidence>
<evidence type="ECO:0000259" key="8">
    <source>
        <dbReference type="Pfam" id="PF16875"/>
    </source>
</evidence>
<feature type="active site" description="Nucleophile" evidence="6">
    <location>
        <position position="454"/>
    </location>
</feature>
<feature type="active site" description="Proton donor" evidence="6">
    <location>
        <position position="515"/>
    </location>
</feature>
<dbReference type="CDD" id="cd14791">
    <property type="entry name" value="GH36"/>
    <property type="match status" value="1"/>
</dbReference>
<evidence type="ECO:0000256" key="2">
    <source>
        <dbReference type="ARBA" id="ARBA00012755"/>
    </source>
</evidence>
<organism evidence="9 10">
    <name type="scientific">Micromonospora haikouensis</name>
    <dbReference type="NCBI Taxonomy" id="686309"/>
    <lineage>
        <taxon>Bacteria</taxon>
        <taxon>Bacillati</taxon>
        <taxon>Actinomycetota</taxon>
        <taxon>Actinomycetes</taxon>
        <taxon>Micromonosporales</taxon>
        <taxon>Micromonosporaceae</taxon>
        <taxon>Micromonospora</taxon>
    </lineage>
</organism>
<dbReference type="InterPro" id="IPR017853">
    <property type="entry name" value="GH"/>
</dbReference>
<feature type="binding site" evidence="7">
    <location>
        <begin position="452"/>
        <end position="456"/>
    </location>
    <ligand>
        <name>substrate</name>
    </ligand>
</feature>
<evidence type="ECO:0000256" key="7">
    <source>
        <dbReference type="PIRSR" id="PIRSR005536-2"/>
    </source>
</evidence>
<evidence type="ECO:0000256" key="3">
    <source>
        <dbReference type="ARBA" id="ARBA00022801"/>
    </source>
</evidence>
<comment type="catalytic activity">
    <reaction evidence="1 5">
        <text>Hydrolysis of terminal, non-reducing alpha-D-galactose residues in alpha-D-galactosides, including galactose oligosaccharides, galactomannans and galactolipids.</text>
        <dbReference type="EC" id="3.2.1.22"/>
    </reaction>
</comment>
<reference evidence="9 10" key="1">
    <citation type="submission" date="2015-01" db="EMBL/GenBank/DDBJ databases">
        <title>Sequencing and annotation of Micromonospora carbonacea strain JXNU-1 genome.</title>
        <authorList>
            <person name="Long Z."/>
            <person name="Huang Y."/>
            <person name="Jiang Y."/>
        </authorList>
    </citation>
    <scope>NUCLEOTIDE SEQUENCE [LARGE SCALE GENOMIC DNA]</scope>
    <source>
        <strain evidence="9 10">JXNU-1</strain>
    </source>
</reference>
<dbReference type="PIRSF" id="PIRSF005536">
    <property type="entry name" value="Agal"/>
    <property type="match status" value="1"/>
</dbReference>
<dbReference type="FunFam" id="3.20.20.70:FF:000118">
    <property type="entry name" value="Alpha-galactosidase"/>
    <property type="match status" value="1"/>
</dbReference>
<dbReference type="EC" id="3.2.1.22" evidence="2 5"/>
<evidence type="ECO:0000256" key="5">
    <source>
        <dbReference type="PIRNR" id="PIRNR005536"/>
    </source>
</evidence>
<dbReference type="EMBL" id="JXSX01000003">
    <property type="protein sequence ID" value="KIR61352.1"/>
    <property type="molecule type" value="Genomic_DNA"/>
</dbReference>
<dbReference type="InterPro" id="IPR013780">
    <property type="entry name" value="Glyco_hydro_b"/>
</dbReference>
<feature type="binding site" evidence="7">
    <location>
        <position position="493"/>
    </location>
    <ligand>
        <name>substrate</name>
    </ligand>
</feature>
<keyword evidence="3 5" id="KW-0378">Hydrolase</keyword>
<feature type="binding site" evidence="7">
    <location>
        <begin position="342"/>
        <end position="343"/>
    </location>
    <ligand>
        <name>substrate</name>
    </ligand>
</feature>
<dbReference type="InterPro" id="IPR038417">
    <property type="entry name" value="Alpga-gal_N_sf"/>
</dbReference>
<dbReference type="InterPro" id="IPR002252">
    <property type="entry name" value="Glyco_hydro_36"/>
</dbReference>
<dbReference type="GeneID" id="301307702"/>
<dbReference type="InterPro" id="IPR013785">
    <property type="entry name" value="Aldolase_TIM"/>
</dbReference>
<dbReference type="SUPFAM" id="SSF51445">
    <property type="entry name" value="(Trans)glycosidases"/>
    <property type="match status" value="1"/>
</dbReference>
<feature type="binding site" evidence="7">
    <location>
        <position position="419"/>
    </location>
    <ligand>
        <name>substrate</name>
    </ligand>
</feature>
<dbReference type="OrthoDB" id="9758822at2"/>
<dbReference type="Pfam" id="PF16875">
    <property type="entry name" value="Glyco_hydro_36N"/>
    <property type="match status" value="1"/>
</dbReference>
<evidence type="ECO:0000256" key="6">
    <source>
        <dbReference type="PIRSR" id="PIRSR005536-1"/>
    </source>
</evidence>
<proteinExistence type="inferred from homology"/>
<comment type="caution">
    <text evidence="9">The sequence shown here is derived from an EMBL/GenBank/DDBJ whole genome shotgun (WGS) entry which is preliminary data.</text>
</comment>
<sequence>MPLVESSPDGATVVLHTRTGSYAVRLDHAAGAVRPLHWGEPITVAAAAELPLWQPPYDMAFEGPYDGSEDFPFDGGRRFGPRALGIRYADGTGGLDLTITGHHLGPDTLVVDLADRAGPVAVHLHYRVAADTDVIERWSAVRHTGTDQPLELTDHAAAVWCLPPRDDYRLSHVTGGWCREGRLHRTAVPVAETTLTSRRGMTSHSANPWVMIDDGTTEEENGEVFSAALAFSGSWRVTVLRTHDGPCSLLGAAGHDRVTTPLPPGTTVTSPVFAAQRTTGGFGAASRAWHDYQRRRILPHPDEDRPVLYNSWEATEFDVSETGQRRLAELAARLGAELFVVDDGWFGARTNDRAGLGDWFPNPARFPDGLRPLADHVRSLGMRFGLWVEPEMVNPDSDLYRAHPDWVLHLPTLPATEGRNQLVLDYTRADVREWALSWLDDLVRSCDLAFLKWDCNRPFTEARPQSWIGHALGVYEVLDRLRERHPRLRIEACSSGGGRVDLGALARTDQVWTSDNTDAVDRLSIQHGYGQLYAPETMVAWVTDSPNPLTGREVPLEFRFHVAMSGVLGIGGDLATWSDADLATAAGLVGQYKSIRPVIQHGDLYRLTGPEATVTASAYVAGGAAAVFVWRVPGGPAETITLPLPGLDPGAVYRDATGRQFHGAGLRSTGLPVTLAAGPMVSALVTLERA</sequence>
<feature type="binding site" evidence="7">
    <location>
        <position position="515"/>
    </location>
    <ligand>
        <name>substrate</name>
    </ligand>
</feature>
<dbReference type="GO" id="GO:0004557">
    <property type="term" value="F:alpha-galactosidase activity"/>
    <property type="evidence" value="ECO:0007669"/>
    <property type="project" value="UniProtKB-UniRule"/>
</dbReference>
<accession>A0A0D0UR82</accession>
<feature type="binding site" evidence="7">
    <location>
        <position position="177"/>
    </location>
    <ligand>
        <name>substrate</name>
    </ligand>
</feature>
<evidence type="ECO:0000313" key="10">
    <source>
        <dbReference type="Proteomes" id="UP000032254"/>
    </source>
</evidence>
<dbReference type="PANTHER" id="PTHR43053">
    <property type="entry name" value="GLYCOSIDASE FAMILY 31"/>
    <property type="match status" value="1"/>
</dbReference>
<feature type="domain" description="Glycosyl hydrolase family 36 N-terminal" evidence="8">
    <location>
        <begin position="33"/>
        <end position="253"/>
    </location>
</feature>
<dbReference type="Proteomes" id="UP000032254">
    <property type="component" value="Unassembled WGS sequence"/>
</dbReference>
<evidence type="ECO:0000313" key="9">
    <source>
        <dbReference type="EMBL" id="KIR61352.1"/>
    </source>
</evidence>